<proteinExistence type="predicted"/>
<evidence type="ECO:0000313" key="1">
    <source>
        <dbReference type="EMBL" id="NEC34552.1"/>
    </source>
</evidence>
<dbReference type="InterPro" id="IPR046300">
    <property type="entry name" value="DUF6415"/>
</dbReference>
<comment type="caution">
    <text evidence="1">The sequence shown here is derived from an EMBL/GenBank/DDBJ whole genome shotgun (WGS) entry which is preliminary data.</text>
</comment>
<gene>
    <name evidence="1" type="ORF">G3I66_15395</name>
</gene>
<sequence length="157" mass="17629">MTSVTLPRRDASADVPRWVRPVQPTRLPDRAKVEAALAAVRAWHPYDGDAWLDDVADALDTVPPPEDLVDELAQRLRGYLMQLVSYARNSEVEKQAGRATRLITRAREVREEELPGDYLKSVVHLRRMGWAVNELHDLLTELEAVKGPDSLKEGGTP</sequence>
<reference evidence="1 2" key="1">
    <citation type="submission" date="2020-01" db="EMBL/GenBank/DDBJ databases">
        <title>Insect and environment-associated Actinomycetes.</title>
        <authorList>
            <person name="Currrie C."/>
            <person name="Chevrette M."/>
            <person name="Carlson C."/>
            <person name="Stubbendieck R."/>
            <person name="Wendt-Pienkowski E."/>
        </authorList>
    </citation>
    <scope>NUCLEOTIDE SEQUENCE [LARGE SCALE GENOMIC DNA]</scope>
    <source>
        <strain evidence="1 2">SID7739</strain>
    </source>
</reference>
<name>A0A6G3TD55_9ACTN</name>
<dbReference type="Pfam" id="PF19979">
    <property type="entry name" value="DUF6415"/>
    <property type="match status" value="1"/>
</dbReference>
<protein>
    <submittedName>
        <fullName evidence="1">Uncharacterized protein</fullName>
    </submittedName>
</protein>
<dbReference type="AlphaFoldDB" id="A0A6G3TD55"/>
<dbReference type="Proteomes" id="UP000475666">
    <property type="component" value="Unassembled WGS sequence"/>
</dbReference>
<accession>A0A6G3TD55</accession>
<dbReference type="EMBL" id="JAAGMQ010000447">
    <property type="protein sequence ID" value="NEC34552.1"/>
    <property type="molecule type" value="Genomic_DNA"/>
</dbReference>
<dbReference type="RefSeq" id="WP_164274664.1">
    <property type="nucleotide sequence ID" value="NZ_JAAGMQ010000447.1"/>
</dbReference>
<organism evidence="1 2">
    <name type="scientific">Streptomyces rubrogriseus</name>
    <dbReference type="NCBI Taxonomy" id="194673"/>
    <lineage>
        <taxon>Bacteria</taxon>
        <taxon>Bacillati</taxon>
        <taxon>Actinomycetota</taxon>
        <taxon>Actinomycetes</taxon>
        <taxon>Kitasatosporales</taxon>
        <taxon>Streptomycetaceae</taxon>
        <taxon>Streptomyces</taxon>
        <taxon>Streptomyces violaceoruber group</taxon>
    </lineage>
</organism>
<evidence type="ECO:0000313" key="2">
    <source>
        <dbReference type="Proteomes" id="UP000475666"/>
    </source>
</evidence>